<dbReference type="GO" id="GO:0006270">
    <property type="term" value="P:DNA replication initiation"/>
    <property type="evidence" value="ECO:0007669"/>
    <property type="project" value="TreeGrafter"/>
</dbReference>
<dbReference type="Gene3D" id="3.40.50.300">
    <property type="entry name" value="P-loop containing nucleotide triphosphate hydrolases"/>
    <property type="match status" value="1"/>
</dbReference>
<dbReference type="AlphaFoldDB" id="A0A4P7NZ27"/>
<dbReference type="InterPro" id="IPR027417">
    <property type="entry name" value="P-loop_NTPase"/>
</dbReference>
<dbReference type="SMART" id="SM00382">
    <property type="entry name" value="AAA"/>
    <property type="match status" value="1"/>
</dbReference>
<dbReference type="InterPro" id="IPR055199">
    <property type="entry name" value="Hda_lid"/>
</dbReference>
<evidence type="ECO:0000313" key="3">
    <source>
        <dbReference type="Proteomes" id="UP000296201"/>
    </source>
</evidence>
<dbReference type="PANTHER" id="PTHR30050">
    <property type="entry name" value="CHROMOSOMAL REPLICATION INITIATOR PROTEIN DNAA"/>
    <property type="match status" value="1"/>
</dbReference>
<dbReference type="Gene3D" id="1.10.8.60">
    <property type="match status" value="1"/>
</dbReference>
<keyword evidence="3" id="KW-1185">Reference proteome</keyword>
<name>A0A4P7NZ27_9GAMM</name>
<dbReference type="RefSeq" id="WP_135795725.1">
    <property type="nucleotide sequence ID" value="NZ_CP032096.1"/>
</dbReference>
<reference evidence="2 3" key="1">
    <citation type="submission" date="2018-08" db="EMBL/GenBank/DDBJ databases">
        <title>Horizontal acquisition of hydrogen conversion ability and other habitat adaptations in Hydrogenovibrio crunogenus strains.</title>
        <authorList>
            <person name="Gonnella G."/>
            <person name="Adam N."/>
            <person name="Perner M."/>
        </authorList>
    </citation>
    <scope>NUCLEOTIDE SEQUENCE [LARGE SCALE GENOMIC DNA]</scope>
    <source>
        <strain evidence="2 3">SP-41</strain>
    </source>
</reference>
<dbReference type="OrthoDB" id="9784878at2"/>
<protein>
    <submittedName>
        <fullName evidence="2">DnaA regulatory inactivator Hda</fullName>
    </submittedName>
</protein>
<sequence>MFVQLPLKIGLREEVCFDTFIAEEEGVVLALNRFQQTLLKSNNGEAFYFQGESGSGKTHILQAACRFMTEKKSSSVYLPLGDDSLPLIPDVLNGLEQTLLVCLDDVEKIIGQPEWEHALTSLLMRSKELGHKVVLSGTTPAGNWPIATTELTHAMMSVLPITLKPLTNKSDIVLAMQRHALKLGFELPLEVGNYLIKQFSTDLQELLSVLRILEQATFVEKRRMTLPFVKQILTKHS</sequence>
<dbReference type="Pfam" id="PF22688">
    <property type="entry name" value="Hda_lid"/>
    <property type="match status" value="1"/>
</dbReference>
<dbReference type="PANTHER" id="PTHR30050:SF5">
    <property type="entry name" value="DNAA REGULATORY INACTIVATOR HDA"/>
    <property type="match status" value="1"/>
</dbReference>
<dbReference type="GO" id="GO:0032297">
    <property type="term" value="P:negative regulation of DNA-templated DNA replication initiation"/>
    <property type="evidence" value="ECO:0007669"/>
    <property type="project" value="InterPro"/>
</dbReference>
<evidence type="ECO:0000313" key="2">
    <source>
        <dbReference type="EMBL" id="QBZ83071.1"/>
    </source>
</evidence>
<organism evidence="2 3">
    <name type="scientific">Hydrogenovibrio crunogenus</name>
    <dbReference type="NCBI Taxonomy" id="39765"/>
    <lineage>
        <taxon>Bacteria</taxon>
        <taxon>Pseudomonadati</taxon>
        <taxon>Pseudomonadota</taxon>
        <taxon>Gammaproteobacteria</taxon>
        <taxon>Thiotrichales</taxon>
        <taxon>Piscirickettsiaceae</taxon>
        <taxon>Hydrogenovibrio</taxon>
    </lineage>
</organism>
<evidence type="ECO:0000259" key="1">
    <source>
        <dbReference type="SMART" id="SM00382"/>
    </source>
</evidence>
<feature type="domain" description="AAA+ ATPase" evidence="1">
    <location>
        <begin position="43"/>
        <end position="195"/>
    </location>
</feature>
<dbReference type="Proteomes" id="UP000296201">
    <property type="component" value="Chromosome"/>
</dbReference>
<gene>
    <name evidence="2" type="primary">hda</name>
    <name evidence="2" type="ORF">GHNINEIG_01112</name>
</gene>
<dbReference type="SUPFAM" id="SSF52540">
    <property type="entry name" value="P-loop containing nucleoside triphosphate hydrolases"/>
    <property type="match status" value="1"/>
</dbReference>
<dbReference type="EMBL" id="CP032096">
    <property type="protein sequence ID" value="QBZ83071.1"/>
    <property type="molecule type" value="Genomic_DNA"/>
</dbReference>
<dbReference type="NCBIfam" id="TIGR03420">
    <property type="entry name" value="DnaA_homol_Hda"/>
    <property type="match status" value="1"/>
</dbReference>
<accession>A0A4P7NZ27</accession>
<dbReference type="InterPro" id="IPR017788">
    <property type="entry name" value="Hda"/>
</dbReference>
<dbReference type="InterPro" id="IPR003593">
    <property type="entry name" value="AAA+_ATPase"/>
</dbReference>
<proteinExistence type="predicted"/>